<dbReference type="InParanoid" id="A2DJC7"/>
<dbReference type="RefSeq" id="XP_001580500.1">
    <property type="nucleotide sequence ID" value="XM_001580450.1"/>
</dbReference>
<reference evidence="1" key="2">
    <citation type="journal article" date="2007" name="Science">
        <title>Draft genome sequence of the sexually transmitted pathogen Trichomonas vaginalis.</title>
        <authorList>
            <person name="Carlton J.M."/>
            <person name="Hirt R.P."/>
            <person name="Silva J.C."/>
            <person name="Delcher A.L."/>
            <person name="Schatz M."/>
            <person name="Zhao Q."/>
            <person name="Wortman J.R."/>
            <person name="Bidwell S.L."/>
            <person name="Alsmark U.C.M."/>
            <person name="Besteiro S."/>
            <person name="Sicheritz-Ponten T."/>
            <person name="Noel C.J."/>
            <person name="Dacks J.B."/>
            <person name="Foster P.G."/>
            <person name="Simillion C."/>
            <person name="Van de Peer Y."/>
            <person name="Miranda-Saavedra D."/>
            <person name="Barton G.J."/>
            <person name="Westrop G.D."/>
            <person name="Mueller S."/>
            <person name="Dessi D."/>
            <person name="Fiori P.L."/>
            <person name="Ren Q."/>
            <person name="Paulsen I."/>
            <person name="Zhang H."/>
            <person name="Bastida-Corcuera F.D."/>
            <person name="Simoes-Barbosa A."/>
            <person name="Brown M.T."/>
            <person name="Hayes R.D."/>
            <person name="Mukherjee M."/>
            <person name="Okumura C.Y."/>
            <person name="Schneider R."/>
            <person name="Smith A.J."/>
            <person name="Vanacova S."/>
            <person name="Villalvazo M."/>
            <person name="Haas B.J."/>
            <person name="Pertea M."/>
            <person name="Feldblyum T.V."/>
            <person name="Utterback T.R."/>
            <person name="Shu C.L."/>
            <person name="Osoegawa K."/>
            <person name="de Jong P.J."/>
            <person name="Hrdy I."/>
            <person name="Horvathova L."/>
            <person name="Zubacova Z."/>
            <person name="Dolezal P."/>
            <person name="Malik S.B."/>
            <person name="Logsdon J.M. Jr."/>
            <person name="Henze K."/>
            <person name="Gupta A."/>
            <person name="Wang C.C."/>
            <person name="Dunne R.L."/>
            <person name="Upcroft J.A."/>
            <person name="Upcroft P."/>
            <person name="White O."/>
            <person name="Salzberg S.L."/>
            <person name="Tang P."/>
            <person name="Chiu C.-H."/>
            <person name="Lee Y.-S."/>
            <person name="Embley T.M."/>
            <person name="Coombs G.H."/>
            <person name="Mottram J.C."/>
            <person name="Tachezy J."/>
            <person name="Fraser-Liggett C.M."/>
            <person name="Johnson P.J."/>
        </authorList>
    </citation>
    <scope>NUCLEOTIDE SEQUENCE [LARGE SCALE GENOMIC DNA]</scope>
    <source>
        <strain evidence="1">G3</strain>
    </source>
</reference>
<keyword evidence="2" id="KW-1185">Reference proteome</keyword>
<dbReference type="SMR" id="A2DJC7"/>
<dbReference type="GO" id="GO:0006511">
    <property type="term" value="P:ubiquitin-dependent protein catabolic process"/>
    <property type="evidence" value="ECO:0000318"/>
    <property type="project" value="GO_Central"/>
</dbReference>
<dbReference type="VEuPathDB" id="TrichDB:TVAG_136450"/>
<dbReference type="VEuPathDB" id="TrichDB:TVAGG3_0543490"/>
<name>A2DJC7_TRIV3</name>
<dbReference type="AlphaFoldDB" id="A2DJC7"/>
<dbReference type="Gene3D" id="3.30.40.10">
    <property type="entry name" value="Zinc/RING finger domain, C3HC4 (zinc finger)"/>
    <property type="match status" value="1"/>
</dbReference>
<dbReference type="InterPro" id="IPR013083">
    <property type="entry name" value="Znf_RING/FYVE/PHD"/>
</dbReference>
<dbReference type="GO" id="GO:0005634">
    <property type="term" value="C:nucleus"/>
    <property type="evidence" value="ECO:0000318"/>
    <property type="project" value="GO_Central"/>
</dbReference>
<dbReference type="Proteomes" id="UP000001542">
    <property type="component" value="Unassembled WGS sequence"/>
</dbReference>
<evidence type="ECO:0000313" key="1">
    <source>
        <dbReference type="EMBL" id="EAY19514.1"/>
    </source>
</evidence>
<gene>
    <name evidence="1" type="ORF">TVAG_136450</name>
</gene>
<dbReference type="KEGG" id="tva:5465042"/>
<organism evidence="1 2">
    <name type="scientific">Trichomonas vaginalis (strain ATCC PRA-98 / G3)</name>
    <dbReference type="NCBI Taxonomy" id="412133"/>
    <lineage>
        <taxon>Eukaryota</taxon>
        <taxon>Metamonada</taxon>
        <taxon>Parabasalia</taxon>
        <taxon>Trichomonadida</taxon>
        <taxon>Trichomonadidae</taxon>
        <taxon>Trichomonas</taxon>
    </lineage>
</organism>
<dbReference type="EMBL" id="DS113207">
    <property type="protein sequence ID" value="EAY19514.1"/>
    <property type="molecule type" value="Genomic_DNA"/>
</dbReference>
<evidence type="ECO:0000313" key="2">
    <source>
        <dbReference type="Proteomes" id="UP000001542"/>
    </source>
</evidence>
<accession>A2DJC7</accession>
<sequence>MLSTFTKIYFNKDQQALEKIANEICDSARNSTNKLRKKKFKTFGSSFFQTVCDTHIFLVNIIGPMKTPSFWSEALSSGLFFYNLVSDELEETYRTLTMNLLTQFNFVHRINDVTLSLGVKPSLVPFTCATIYSGYQVLVLRCAHGFHTTSLVDFATSTLAIAGIHACSTFVARFISKKLPFLPYMVYCFPLAYASTYLVQRIGIYGIPSAWNYLQESFLDFVIKMTNKHKERPEIPLDFEIPTQLQCAICRDLLFDPVESLGFFFCSGCLNEWMKKSHTHPVTGEQISNENINKSIEMSAVVSAYLRNMERTMNQ</sequence>
<proteinExistence type="predicted"/>
<protein>
    <submittedName>
        <fullName evidence="1">Uncharacterized protein</fullName>
    </submittedName>
</protein>
<dbReference type="OrthoDB" id="9049620at2759"/>
<reference evidence="1" key="1">
    <citation type="submission" date="2006-10" db="EMBL/GenBank/DDBJ databases">
        <authorList>
            <person name="Amadeo P."/>
            <person name="Zhao Q."/>
            <person name="Wortman J."/>
            <person name="Fraser-Liggett C."/>
            <person name="Carlton J."/>
        </authorList>
    </citation>
    <scope>NUCLEOTIDE SEQUENCE</scope>
    <source>
        <strain evidence="1">G3</strain>
    </source>
</reference>
<dbReference type="SUPFAM" id="SSF57850">
    <property type="entry name" value="RING/U-box"/>
    <property type="match status" value="1"/>
</dbReference>
<dbReference type="GO" id="GO:0004842">
    <property type="term" value="F:ubiquitin-protein transferase activity"/>
    <property type="evidence" value="ECO:0000318"/>
    <property type="project" value="GO_Central"/>
</dbReference>
<dbReference type="GO" id="GO:0044818">
    <property type="term" value="P:mitotic G2/M transition checkpoint"/>
    <property type="evidence" value="ECO:0000318"/>
    <property type="project" value="GO_Central"/>
</dbReference>